<dbReference type="PANTHER" id="PTHR45947">
    <property type="entry name" value="SULFOQUINOVOSYL TRANSFERASE SQD2"/>
    <property type="match status" value="1"/>
</dbReference>
<keyword evidence="3" id="KW-0808">Transferase</keyword>
<accession>A1S0Z0</accession>
<dbReference type="HOGENOM" id="CLU_803199_0_0_2"/>
<gene>
    <name evidence="3" type="ordered locus">Tpen_1725</name>
</gene>
<name>A1S0Z0_THEPD</name>
<dbReference type="PANTHER" id="PTHR45947:SF3">
    <property type="entry name" value="SULFOQUINOVOSYL TRANSFERASE SQD2"/>
    <property type="match status" value="1"/>
</dbReference>
<dbReference type="EnsemblBacteria" id="ABL79120">
    <property type="protein sequence ID" value="ABL79120"/>
    <property type="gene ID" value="Tpen_1725"/>
</dbReference>
<organism evidence="3 4">
    <name type="scientific">Thermofilum pendens (strain DSM 2475 / Hrk 5)</name>
    <dbReference type="NCBI Taxonomy" id="368408"/>
    <lineage>
        <taxon>Archaea</taxon>
        <taxon>Thermoproteota</taxon>
        <taxon>Thermoprotei</taxon>
        <taxon>Thermofilales</taxon>
        <taxon>Thermofilaceae</taxon>
        <taxon>Thermofilum</taxon>
    </lineage>
</organism>
<feature type="domain" description="Glycosyltransferase subfamily 4-like N-terminal" evidence="2">
    <location>
        <begin position="15"/>
        <end position="175"/>
    </location>
</feature>
<dbReference type="InterPro" id="IPR028098">
    <property type="entry name" value="Glyco_trans_4-like_N"/>
</dbReference>
<dbReference type="AlphaFoldDB" id="A1S0Z0"/>
<dbReference type="RefSeq" id="WP_011753385.1">
    <property type="nucleotide sequence ID" value="NC_008698.1"/>
</dbReference>
<dbReference type="eggNOG" id="arCOG01403">
    <property type="taxonomic scope" value="Archaea"/>
</dbReference>
<dbReference type="InterPro" id="IPR001296">
    <property type="entry name" value="Glyco_trans_1"/>
</dbReference>
<keyword evidence="4" id="KW-1185">Reference proteome</keyword>
<dbReference type="OrthoDB" id="132546at2157"/>
<dbReference type="SUPFAM" id="SSF53756">
    <property type="entry name" value="UDP-Glycosyltransferase/glycogen phosphorylase"/>
    <property type="match status" value="1"/>
</dbReference>
<dbReference type="CDD" id="cd03801">
    <property type="entry name" value="GT4_PimA-like"/>
    <property type="match status" value="1"/>
</dbReference>
<dbReference type="GO" id="GO:0016757">
    <property type="term" value="F:glycosyltransferase activity"/>
    <property type="evidence" value="ECO:0007669"/>
    <property type="project" value="InterPro"/>
</dbReference>
<dbReference type="STRING" id="368408.Tpen_1725"/>
<protein>
    <submittedName>
        <fullName evidence="3">Glycosyl transferase, group 1</fullName>
    </submittedName>
</protein>
<feature type="domain" description="Glycosyl transferase family 1" evidence="1">
    <location>
        <begin position="184"/>
        <end position="318"/>
    </location>
</feature>
<dbReference type="GeneID" id="4601750"/>
<dbReference type="Pfam" id="PF13439">
    <property type="entry name" value="Glyco_transf_4"/>
    <property type="match status" value="1"/>
</dbReference>
<dbReference type="Proteomes" id="UP000000641">
    <property type="component" value="Chromosome"/>
</dbReference>
<evidence type="ECO:0000313" key="3">
    <source>
        <dbReference type="EMBL" id="ABL79120.1"/>
    </source>
</evidence>
<evidence type="ECO:0000259" key="2">
    <source>
        <dbReference type="Pfam" id="PF13439"/>
    </source>
</evidence>
<evidence type="ECO:0000313" key="4">
    <source>
        <dbReference type="Proteomes" id="UP000000641"/>
    </source>
</evidence>
<dbReference type="KEGG" id="tpe:Tpen_1725"/>
<dbReference type="CAZy" id="GT4">
    <property type="family name" value="Glycosyltransferase Family 4"/>
</dbReference>
<dbReference type="InterPro" id="IPR050194">
    <property type="entry name" value="Glycosyltransferase_grp1"/>
</dbReference>
<dbReference type="EMBL" id="CP000505">
    <property type="protein sequence ID" value="ABL79120.1"/>
    <property type="molecule type" value="Genomic_DNA"/>
</dbReference>
<dbReference type="Pfam" id="PF00534">
    <property type="entry name" value="Glycos_transf_1"/>
    <property type="match status" value="1"/>
</dbReference>
<evidence type="ECO:0000259" key="1">
    <source>
        <dbReference type="Pfam" id="PF00534"/>
    </source>
</evidence>
<dbReference type="Gene3D" id="3.40.50.2000">
    <property type="entry name" value="Glycogen Phosphorylase B"/>
    <property type="match status" value="2"/>
</dbReference>
<proteinExistence type="predicted"/>
<reference evidence="4" key="1">
    <citation type="journal article" date="2008" name="J. Bacteriol.">
        <title>Genome sequence of Thermofilum pendens reveals an exceptional loss of biosynthetic pathways without genome reduction.</title>
        <authorList>
            <person name="Anderson I."/>
            <person name="Rodriguez J."/>
            <person name="Susanti D."/>
            <person name="Porat I."/>
            <person name="Reich C."/>
            <person name="Ulrich L.E."/>
            <person name="Elkins J.G."/>
            <person name="Mavromatis K."/>
            <person name="Lykidis A."/>
            <person name="Kim E."/>
            <person name="Thompson L.S."/>
            <person name="Nolan M."/>
            <person name="Land M."/>
            <person name="Copeland A."/>
            <person name="Lapidus A."/>
            <person name="Lucas S."/>
            <person name="Detter C."/>
            <person name="Zhulin I.B."/>
            <person name="Olsen G.J."/>
            <person name="Whitman W."/>
            <person name="Mukhopadhyay B."/>
            <person name="Bristow J."/>
            <person name="Kyrpides N."/>
        </authorList>
    </citation>
    <scope>NUCLEOTIDE SEQUENCE [LARGE SCALE GENOMIC DNA]</scope>
    <source>
        <strain evidence="4">DSM 2475 / Hrk 5</strain>
    </source>
</reference>
<sequence length="354" mass="40207">MKVCFVCSHLWPHSYGGAERRYYILAKELMKRGHDVVYVTYDYGESEIPLATVGPPPRLYDEKGRRRLLPALEFGWKTAKLVEKLKCDVVDVTVPYTTALFMKPRSFVLTYHEYWGKYWEHYFSKPLGTLAAIAEKRLLRKAVLVITPSKLVANRILSEVGTVKVAPVPIGLNPDDYAKYRGRSRDIDVTMIGRFTYTKGWWRLIEVLRQVDKPLRVAVVGDGPLYNEVTAQLEKLHHEVHSYRKASEEEKLELLARSKYYLNLSDAEGFSIATLEAILCGATPIVLDTGLNAAVEIVEETGCGYIAKNLREIAEQVAKETSTCTPNISGYTIQTFVNNYLRFLGELQTMRVNA</sequence>